<sequence>MTSKKELALSLEVKLIDGVRDRPCLWNKCHPNYKLPKKVKKNWEGLRSQFQAFLKRLQKPTGSGGGRAFFKHEDAMSFIRGIIHPDECKFSNIDSWDDDEEKEVVINIDASQIIFLTDGLDSPAVVPRSKDIPQAIFQRPSTKVQERSENAAYTRTTSGTHTLHLSIRIKNCAVRKLDAFDTELLLGLLEKKEDEYDTFCKTLSQKLRTLGESDRKSFLEVQHSINGIVHDAEMKSLLAE</sequence>
<proteinExistence type="predicted"/>
<protein>
    <recommendedName>
        <fullName evidence="1">MADF domain-containing protein</fullName>
    </recommendedName>
</protein>
<name>A0A226ECD3_FOLCA</name>
<reference evidence="2 3" key="1">
    <citation type="submission" date="2015-12" db="EMBL/GenBank/DDBJ databases">
        <title>The genome of Folsomia candida.</title>
        <authorList>
            <person name="Faddeeva A."/>
            <person name="Derks M.F."/>
            <person name="Anvar Y."/>
            <person name="Smit S."/>
            <person name="Van Straalen N."/>
            <person name="Roelofs D."/>
        </authorList>
    </citation>
    <scope>NUCLEOTIDE SEQUENCE [LARGE SCALE GENOMIC DNA]</scope>
    <source>
        <strain evidence="2 3">VU population</strain>
        <tissue evidence="2">Whole body</tissue>
    </source>
</reference>
<keyword evidence="3" id="KW-1185">Reference proteome</keyword>
<gene>
    <name evidence="2" type="ORF">Fcan01_08681</name>
</gene>
<evidence type="ECO:0000313" key="2">
    <source>
        <dbReference type="EMBL" id="OXA55235.1"/>
    </source>
</evidence>
<feature type="domain" description="MADF" evidence="1">
    <location>
        <begin position="14"/>
        <end position="110"/>
    </location>
</feature>
<dbReference type="EMBL" id="LNIX01000004">
    <property type="protein sequence ID" value="OXA55235.1"/>
    <property type="molecule type" value="Genomic_DNA"/>
</dbReference>
<accession>A0A226ECD3</accession>
<dbReference type="PANTHER" id="PTHR12243">
    <property type="entry name" value="MADF DOMAIN TRANSCRIPTION FACTOR"/>
    <property type="match status" value="1"/>
</dbReference>
<dbReference type="GO" id="GO:0005667">
    <property type="term" value="C:transcription regulator complex"/>
    <property type="evidence" value="ECO:0007669"/>
    <property type="project" value="TreeGrafter"/>
</dbReference>
<dbReference type="GO" id="GO:0005634">
    <property type="term" value="C:nucleus"/>
    <property type="evidence" value="ECO:0007669"/>
    <property type="project" value="TreeGrafter"/>
</dbReference>
<comment type="caution">
    <text evidence="2">The sequence shown here is derived from an EMBL/GenBank/DDBJ whole genome shotgun (WGS) entry which is preliminary data.</text>
</comment>
<dbReference type="OrthoDB" id="8038273at2759"/>
<dbReference type="GO" id="GO:0006357">
    <property type="term" value="P:regulation of transcription by RNA polymerase II"/>
    <property type="evidence" value="ECO:0007669"/>
    <property type="project" value="TreeGrafter"/>
</dbReference>
<dbReference type="SMART" id="SM00595">
    <property type="entry name" value="MADF"/>
    <property type="match status" value="1"/>
</dbReference>
<dbReference type="Proteomes" id="UP000198287">
    <property type="component" value="Unassembled WGS sequence"/>
</dbReference>
<dbReference type="PANTHER" id="PTHR12243:SF67">
    <property type="entry name" value="COREPRESSOR OF PANGOLIN, ISOFORM A-RELATED"/>
    <property type="match status" value="1"/>
</dbReference>
<evidence type="ECO:0000313" key="3">
    <source>
        <dbReference type="Proteomes" id="UP000198287"/>
    </source>
</evidence>
<dbReference type="InterPro" id="IPR006578">
    <property type="entry name" value="MADF-dom"/>
</dbReference>
<dbReference type="InterPro" id="IPR039353">
    <property type="entry name" value="TF_Adf1"/>
</dbReference>
<dbReference type="PROSITE" id="PS51029">
    <property type="entry name" value="MADF"/>
    <property type="match status" value="1"/>
</dbReference>
<organism evidence="2 3">
    <name type="scientific">Folsomia candida</name>
    <name type="common">Springtail</name>
    <dbReference type="NCBI Taxonomy" id="158441"/>
    <lineage>
        <taxon>Eukaryota</taxon>
        <taxon>Metazoa</taxon>
        <taxon>Ecdysozoa</taxon>
        <taxon>Arthropoda</taxon>
        <taxon>Hexapoda</taxon>
        <taxon>Collembola</taxon>
        <taxon>Entomobryomorpha</taxon>
        <taxon>Isotomoidea</taxon>
        <taxon>Isotomidae</taxon>
        <taxon>Proisotominae</taxon>
        <taxon>Folsomia</taxon>
    </lineage>
</organism>
<evidence type="ECO:0000259" key="1">
    <source>
        <dbReference type="PROSITE" id="PS51029"/>
    </source>
</evidence>
<dbReference type="AlphaFoldDB" id="A0A226ECD3"/>